<evidence type="ECO:0000313" key="2">
    <source>
        <dbReference type="Proteomes" id="UP000294299"/>
    </source>
</evidence>
<dbReference type="RefSeq" id="WP_134484357.1">
    <property type="nucleotide sequence ID" value="NZ_LR216287.1"/>
</dbReference>
<dbReference type="EMBL" id="LR216287">
    <property type="protein sequence ID" value="VFJ14152.1"/>
    <property type="molecule type" value="Genomic_DNA"/>
</dbReference>
<dbReference type="Proteomes" id="UP000294299">
    <property type="component" value="Chromosome NFRAN"/>
</dbReference>
<evidence type="ECO:0000313" key="1">
    <source>
        <dbReference type="EMBL" id="VFJ14152.1"/>
    </source>
</evidence>
<dbReference type="KEGG" id="nfn:NFRAN_1830"/>
<keyword evidence="2" id="KW-1185">Reference proteome</keyword>
<protein>
    <submittedName>
        <fullName evidence="1">Uncharacterized protein</fullName>
    </submittedName>
</protein>
<proteinExistence type="predicted"/>
<dbReference type="GeneID" id="39421135"/>
<dbReference type="AlphaFoldDB" id="A0A484IET2"/>
<name>A0A484IET2_9ARCH</name>
<gene>
    <name evidence="1" type="ORF">NFRAN_1830</name>
</gene>
<accession>A0A484IET2</accession>
<sequence>MKVEELISQHKRELIEKPLRQEQQNKIKEAKGAALDLENNIVSSIYDQNMLKRKLKNKSRKIER</sequence>
<reference evidence="1 2" key="1">
    <citation type="submission" date="2019-02" db="EMBL/GenBank/DDBJ databases">
        <authorList>
            <person name="Lehtovirta-Morley E L."/>
        </authorList>
    </citation>
    <scope>NUCLEOTIDE SEQUENCE [LARGE SCALE GENOMIC DNA]</scope>
    <source>
        <strain evidence="1">NFRAN1</strain>
    </source>
</reference>
<organism evidence="1 2">
    <name type="scientific">Candidatus Nitrosocosmicus franklandianus</name>
    <dbReference type="NCBI Taxonomy" id="1798806"/>
    <lineage>
        <taxon>Archaea</taxon>
        <taxon>Nitrososphaerota</taxon>
        <taxon>Nitrososphaeria</taxon>
        <taxon>Nitrososphaerales</taxon>
        <taxon>Nitrososphaeraceae</taxon>
        <taxon>Candidatus Nitrosocosmicus</taxon>
    </lineage>
</organism>